<dbReference type="Gene3D" id="2.60.120.10">
    <property type="entry name" value="Jelly Rolls"/>
    <property type="match status" value="1"/>
</dbReference>
<keyword evidence="2" id="KW-0238">DNA-binding</keyword>
<dbReference type="PROSITE" id="PS01124">
    <property type="entry name" value="HTH_ARAC_FAMILY_2"/>
    <property type="match status" value="1"/>
</dbReference>
<dbReference type="Pfam" id="PF12833">
    <property type="entry name" value="HTH_18"/>
    <property type="match status" value="1"/>
</dbReference>
<evidence type="ECO:0000259" key="5">
    <source>
        <dbReference type="PROSITE" id="PS01124"/>
    </source>
</evidence>
<evidence type="ECO:0000256" key="2">
    <source>
        <dbReference type="ARBA" id="ARBA00023125"/>
    </source>
</evidence>
<dbReference type="InterPro" id="IPR018060">
    <property type="entry name" value="HTH_AraC"/>
</dbReference>
<dbReference type="InterPro" id="IPR011051">
    <property type="entry name" value="RmlC_Cupin_sf"/>
</dbReference>
<evidence type="ECO:0000313" key="7">
    <source>
        <dbReference type="Proteomes" id="UP000234789"/>
    </source>
</evidence>
<sequence>MFRTGSLFDPAVRRGGCEPEVTAYYFKKWQGYAMDYHRHDATEIMYVMEGGCLVETELGTPMEPGSAASRLKRGDLVLLDANVPHRLLVREECRMLNVEFRFVAAAAPLAEAAALAEADAPLAEWLSRKAPSLVLRDSRERALQTLRQLVLELDESGIGGSAMSRLLHAQLLLRLSRLETAHAAERPQDGYVEQAKRYMAERLDQPLQAEQVAAAVRLHPGYLQRIFRQAEGVTLGGYLSAIRLEKARQLLRHSSIPVSDLWDYVGLGSRAYFHAWFRRQTGMTPSEFRRSVTADSRPDSAYSPGQGSDFEQ</sequence>
<dbReference type="AlphaFoldDB" id="A0A2N5N578"/>
<protein>
    <submittedName>
        <fullName evidence="6">Transcriptional regulator, AraC family</fullName>
    </submittedName>
</protein>
<dbReference type="GO" id="GO:0043565">
    <property type="term" value="F:sequence-specific DNA binding"/>
    <property type="evidence" value="ECO:0007669"/>
    <property type="project" value="InterPro"/>
</dbReference>
<dbReference type="InterPro" id="IPR003313">
    <property type="entry name" value="AraC-bd"/>
</dbReference>
<keyword evidence="1" id="KW-0805">Transcription regulation</keyword>
<name>A0A2N5N578_9BACL</name>
<dbReference type="SUPFAM" id="SSF51182">
    <property type="entry name" value="RmlC-like cupins"/>
    <property type="match status" value="1"/>
</dbReference>
<dbReference type="RefSeq" id="WP_052333404.1">
    <property type="nucleotide sequence ID" value="NZ_BIMM01000002.1"/>
</dbReference>
<keyword evidence="7" id="KW-1185">Reference proteome</keyword>
<dbReference type="Pfam" id="PF02311">
    <property type="entry name" value="AraC_binding"/>
    <property type="match status" value="1"/>
</dbReference>
<dbReference type="PANTHER" id="PTHR46796:SF6">
    <property type="entry name" value="ARAC SUBFAMILY"/>
    <property type="match status" value="1"/>
</dbReference>
<dbReference type="EMBL" id="NFEZ01000004">
    <property type="protein sequence ID" value="PLT45501.1"/>
    <property type="molecule type" value="Genomic_DNA"/>
</dbReference>
<organism evidence="6 7">
    <name type="scientific">Paenibacillus pasadenensis</name>
    <dbReference type="NCBI Taxonomy" id="217090"/>
    <lineage>
        <taxon>Bacteria</taxon>
        <taxon>Bacillati</taxon>
        <taxon>Bacillota</taxon>
        <taxon>Bacilli</taxon>
        <taxon>Bacillales</taxon>
        <taxon>Paenibacillaceae</taxon>
        <taxon>Paenibacillus</taxon>
    </lineage>
</organism>
<evidence type="ECO:0000256" key="1">
    <source>
        <dbReference type="ARBA" id="ARBA00023015"/>
    </source>
</evidence>
<dbReference type="InterPro" id="IPR014710">
    <property type="entry name" value="RmlC-like_jellyroll"/>
</dbReference>
<dbReference type="Gene3D" id="1.10.10.60">
    <property type="entry name" value="Homeodomain-like"/>
    <property type="match status" value="2"/>
</dbReference>
<evidence type="ECO:0000256" key="4">
    <source>
        <dbReference type="SAM" id="MobiDB-lite"/>
    </source>
</evidence>
<evidence type="ECO:0000313" key="6">
    <source>
        <dbReference type="EMBL" id="PLT45501.1"/>
    </source>
</evidence>
<dbReference type="GO" id="GO:0003700">
    <property type="term" value="F:DNA-binding transcription factor activity"/>
    <property type="evidence" value="ECO:0007669"/>
    <property type="project" value="InterPro"/>
</dbReference>
<feature type="domain" description="HTH araC/xylS-type" evidence="5">
    <location>
        <begin position="193"/>
        <end position="291"/>
    </location>
</feature>
<dbReference type="PANTHER" id="PTHR46796">
    <property type="entry name" value="HTH-TYPE TRANSCRIPTIONAL ACTIVATOR RHAS-RELATED"/>
    <property type="match status" value="1"/>
</dbReference>
<proteinExistence type="predicted"/>
<gene>
    <name evidence="6" type="ORF">B8V81_3932</name>
</gene>
<dbReference type="InterPro" id="IPR050204">
    <property type="entry name" value="AraC_XylS_family_regulators"/>
</dbReference>
<dbReference type="CDD" id="cd02208">
    <property type="entry name" value="cupin_RmlC-like"/>
    <property type="match status" value="1"/>
</dbReference>
<feature type="compositionally biased region" description="Basic and acidic residues" evidence="4">
    <location>
        <begin position="288"/>
        <end position="298"/>
    </location>
</feature>
<dbReference type="SUPFAM" id="SSF46689">
    <property type="entry name" value="Homeodomain-like"/>
    <property type="match status" value="2"/>
</dbReference>
<feature type="region of interest" description="Disordered" evidence="4">
    <location>
        <begin position="288"/>
        <end position="312"/>
    </location>
</feature>
<comment type="caution">
    <text evidence="6">The sequence shown here is derived from an EMBL/GenBank/DDBJ whole genome shotgun (WGS) entry which is preliminary data.</text>
</comment>
<reference evidence="6 7" key="1">
    <citation type="submission" date="2017-05" db="EMBL/GenBank/DDBJ databases">
        <title>Functional genome analysis of Paenibacillus pasadenensis strain R16: insights on endophytic life style and antifungal activity.</title>
        <authorList>
            <person name="Passera A."/>
            <person name="Marcolungo L."/>
            <person name="Casati P."/>
            <person name="Brasca M."/>
            <person name="Quaglino F."/>
            <person name="Delledonne M."/>
        </authorList>
    </citation>
    <scope>NUCLEOTIDE SEQUENCE [LARGE SCALE GENOMIC DNA]</scope>
    <source>
        <strain evidence="6 7">R16</strain>
    </source>
</reference>
<accession>A0A2N5N578</accession>
<keyword evidence="3" id="KW-0804">Transcription</keyword>
<dbReference type="InterPro" id="IPR009057">
    <property type="entry name" value="Homeodomain-like_sf"/>
</dbReference>
<dbReference type="Proteomes" id="UP000234789">
    <property type="component" value="Unassembled WGS sequence"/>
</dbReference>
<evidence type="ECO:0000256" key="3">
    <source>
        <dbReference type="ARBA" id="ARBA00023163"/>
    </source>
</evidence>
<dbReference type="SMART" id="SM00342">
    <property type="entry name" value="HTH_ARAC"/>
    <property type="match status" value="1"/>
</dbReference>